<dbReference type="Pfam" id="PF25150">
    <property type="entry name" value="TPR_Trm732"/>
    <property type="match status" value="1"/>
</dbReference>
<dbReference type="InterPro" id="IPR056843">
    <property type="entry name" value="THADA-like_TPR"/>
</dbReference>
<gene>
    <name evidence="6" type="ORF">PICST_32389</name>
</gene>
<evidence type="ECO:0000256" key="1">
    <source>
        <dbReference type="ARBA" id="ARBA00010409"/>
    </source>
</evidence>
<dbReference type="EMBL" id="CP000499">
    <property type="protein sequence ID" value="ABN66924.2"/>
    <property type="molecule type" value="Genomic_DNA"/>
</dbReference>
<evidence type="ECO:0000313" key="6">
    <source>
        <dbReference type="EMBL" id="ABN66924.2"/>
    </source>
</evidence>
<dbReference type="eggNOG" id="KOG1810">
    <property type="taxonomic scope" value="Eukaryota"/>
</dbReference>
<evidence type="ECO:0000259" key="3">
    <source>
        <dbReference type="Pfam" id="PF10350"/>
    </source>
</evidence>
<dbReference type="RefSeq" id="XP_001384953.2">
    <property type="nucleotide sequence ID" value="XM_001384916.1"/>
</dbReference>
<dbReference type="InterPro" id="IPR016024">
    <property type="entry name" value="ARM-type_fold"/>
</dbReference>
<comment type="similarity">
    <text evidence="1">Belongs to the THADA family.</text>
</comment>
<proteinExistence type="inferred from homology"/>
<feature type="domain" description="tRNA (32-2'-O)-methyltransferase regulator THADA-like C-terminal TPR repeats region" evidence="5">
    <location>
        <begin position="838"/>
        <end position="977"/>
    </location>
</feature>
<dbReference type="GO" id="GO:0005829">
    <property type="term" value="C:cytosol"/>
    <property type="evidence" value="ECO:0007669"/>
    <property type="project" value="TreeGrafter"/>
</dbReference>
<feature type="domain" description="DUF2428" evidence="3">
    <location>
        <begin position="605"/>
        <end position="836"/>
    </location>
</feature>
<keyword evidence="2" id="KW-0819">tRNA processing</keyword>
<dbReference type="Pfam" id="PF25151">
    <property type="entry name" value="TPR_Trm732_C"/>
    <property type="match status" value="1"/>
</dbReference>
<dbReference type="GeneID" id="4839597"/>
<name>A3LW90_PICST</name>
<dbReference type="OMA" id="TQHITRR"/>
<dbReference type="InterPro" id="IPR051954">
    <property type="entry name" value="tRNA_methyltransferase_THADA"/>
</dbReference>
<evidence type="ECO:0000259" key="5">
    <source>
        <dbReference type="Pfam" id="PF25151"/>
    </source>
</evidence>
<organism evidence="6 7">
    <name type="scientific">Scheffersomyces stipitis (strain ATCC 58785 / CBS 6054 / NBRC 10063 / NRRL Y-11545)</name>
    <name type="common">Yeast</name>
    <name type="synonym">Pichia stipitis</name>
    <dbReference type="NCBI Taxonomy" id="322104"/>
    <lineage>
        <taxon>Eukaryota</taxon>
        <taxon>Fungi</taxon>
        <taxon>Dikarya</taxon>
        <taxon>Ascomycota</taxon>
        <taxon>Saccharomycotina</taxon>
        <taxon>Pichiomycetes</taxon>
        <taxon>Debaryomycetaceae</taxon>
        <taxon>Scheffersomyces</taxon>
    </lineage>
</organism>
<dbReference type="KEGG" id="pic:PICST_32389"/>
<dbReference type="InterPro" id="IPR056842">
    <property type="entry name" value="THADA-like_TPR_C"/>
</dbReference>
<dbReference type="Proteomes" id="UP000002258">
    <property type="component" value="Chromosome 5"/>
</dbReference>
<sequence>MADWNAEPAVDRDSLVSLRSKLLKLDLSSISAEDLSQKFLQLYSQFEYIYENGTTDDKLAVLFTDVFGICIQRMVQFLKSDNSNLKFFENDDFTDKYQLIFNYILIRLNHSYNPLVNSLNNLLKKLISFLRENYSDEYVQQIFKSWIDTIMKTSLTSKNLYIILETVAKCMSDKFYILQNYPKFPQDCIKLLSSDVLANSTCKCLASIYSATYSPEKNEEWYDTWSEIVIEGLGSQDSKICKSIQTYLLPPLFQVSPMTLQYLINYYSNSTEDSQVDTLFGLLKIGQNLALLNPLESISHEQLIGFLVHQNASYRINSWELLLGGTYKNIKSLPIPPKTYSIIRDHKIIEIFLNDYENIEVRNNFISILNQFIAVRLKESMYSLKKQLNTLKATNTNREKQEELNNYITSGETFIYNLVDDLMEYLKAGSSYSQLISSLKILQILIEKIPEISHVYERKVFLDLLVQNLFNNYENVRDLSLTLLVKCSPSILVDYMSNEDMENELLNSSCDILHSLRGRKSDGGAKCLEYMSIFYLKTLASSSKLVELMSLLLAKSNSGIELQGSKSNSINEHEFVHGHFKAMTSILYQCNESFLEENLDFMKHFYNQIVRESYLIWEFQKSLLSNEYDDEMDDGGSGEDNSKVAMNHAWKVVKESNSLLTSLMCNPYLAMLLGEDEYLGCCELVMEQISSLKHRGAFSSIYPSFISICKTCFNNEKYEKYPEIWLEKNIQLIESKTQFISRRSGGMPFLISGILIANSSVAKYPNLMKLTFSSLLAIARKPVQHVADEKIDIPQVHAFNIMKQIFLESDLANACSEFVEDSLSLALENFNCDNWSVRNCAVMLFGAIQQRIFGNRTIPSKLFFGKYPSIAQLLVKQLKESSLSRKSQNGEVVLPILLLLMKLDTKGSANDNLSSSIRQQILLILNTESWKTREVAAKCFSSFFSTEEISEFSLSFLSGISSKKNMNEIHGSLLAIFEGIKKLLMQSIDIQKIANLVLNNVSIFLKFNCHPISKVLVDIISILNRESGNLGTVIKTLGNYFIAALTSSKKALVGGEQLTLLNINKLLLDYYYRDMDFENLCDLLRLGLCVNDFFEVQISSLKFIEEHFKELKNADILDLIRADIWDTLNSSQCWVSVRSLALSVYADIGYAVTETDLEGKVGQLFDFINTETNENIILKSLECLGSFVETSADIDRFFFLSKKYLSEELPVKYRLSATVAVASLVDRLKATSLRSSSFFEMAVFMLLSNGLNDDDQVVRETAAECLSSLFNYKYPVNPVYLTHQFINVDELSFQNTHEHYTNILLDNCLSSSEEDQLTPKQNSSDLLFDMERFNLYLNRTEFVSLVARFWSQLAIPVDPTLEAKIKKHLQFILQYLEDSGSSNFFSKEEEFAIISRVCAIAKSISEASAKEVSFFHELKAIENCSLLPSTKRILFK</sequence>
<evidence type="ECO:0000259" key="4">
    <source>
        <dbReference type="Pfam" id="PF25150"/>
    </source>
</evidence>
<protein>
    <submittedName>
        <fullName evidence="6">Uncharacterized protein</fullName>
    </submittedName>
</protein>
<evidence type="ECO:0000256" key="2">
    <source>
        <dbReference type="ARBA" id="ARBA00022694"/>
    </source>
</evidence>
<keyword evidence="7" id="KW-1185">Reference proteome</keyword>
<feature type="domain" description="tRNA (32-2'-O)-methyltransferase regulator THADA-like TPR repeats region" evidence="4">
    <location>
        <begin position="221"/>
        <end position="477"/>
    </location>
</feature>
<dbReference type="InterPro" id="IPR019442">
    <property type="entry name" value="THADA/TRM732_DUF2428"/>
</dbReference>
<dbReference type="InParanoid" id="A3LW90"/>
<dbReference type="SUPFAM" id="SSF48371">
    <property type="entry name" value="ARM repeat"/>
    <property type="match status" value="2"/>
</dbReference>
<dbReference type="InterPro" id="IPR011989">
    <property type="entry name" value="ARM-like"/>
</dbReference>
<dbReference type="PANTHER" id="PTHR14387:SF0">
    <property type="entry name" value="DUF2428 DOMAIN-CONTAINING PROTEIN"/>
    <property type="match status" value="1"/>
</dbReference>
<dbReference type="Pfam" id="PF10350">
    <property type="entry name" value="DUF2428"/>
    <property type="match status" value="1"/>
</dbReference>
<dbReference type="HOGENOM" id="CLU_001011_2_0_1"/>
<accession>A3LW90</accession>
<evidence type="ECO:0000313" key="7">
    <source>
        <dbReference type="Proteomes" id="UP000002258"/>
    </source>
</evidence>
<dbReference type="PANTHER" id="PTHR14387">
    <property type="entry name" value="THADA/DEATH RECEPTOR INTERACTING PROTEIN"/>
    <property type="match status" value="1"/>
</dbReference>
<dbReference type="FunCoup" id="A3LW90">
    <property type="interactions" value="27"/>
</dbReference>
<dbReference type="Gene3D" id="1.25.10.10">
    <property type="entry name" value="Leucine-rich Repeat Variant"/>
    <property type="match status" value="1"/>
</dbReference>
<reference evidence="6 7" key="1">
    <citation type="journal article" date="2007" name="Nat. Biotechnol.">
        <title>Genome sequence of the lignocellulose-bioconverting and xylose-fermenting yeast Pichia stipitis.</title>
        <authorList>
            <person name="Jeffries T.W."/>
            <person name="Grigoriev I.V."/>
            <person name="Grimwood J."/>
            <person name="Laplaza J.M."/>
            <person name="Aerts A."/>
            <person name="Salamov A."/>
            <person name="Schmutz J."/>
            <person name="Lindquist E."/>
            <person name="Dehal P."/>
            <person name="Shapiro H."/>
            <person name="Jin Y.S."/>
            <person name="Passoth V."/>
            <person name="Richardson P.M."/>
        </authorList>
    </citation>
    <scope>NUCLEOTIDE SEQUENCE [LARGE SCALE GENOMIC DNA]</scope>
    <source>
        <strain evidence="7">ATCC 58785 / CBS 6054 / NBRC 10063 / NRRL Y-11545</strain>
    </source>
</reference>
<dbReference type="STRING" id="322104.A3LW90"/>
<dbReference type="OrthoDB" id="73997at2759"/>
<dbReference type="GO" id="GO:0030488">
    <property type="term" value="P:tRNA methylation"/>
    <property type="evidence" value="ECO:0007669"/>
    <property type="project" value="TreeGrafter"/>
</dbReference>